<feature type="region of interest" description="Disordered" evidence="1">
    <location>
        <begin position="686"/>
        <end position="743"/>
    </location>
</feature>
<feature type="region of interest" description="Disordered" evidence="1">
    <location>
        <begin position="221"/>
        <end position="245"/>
    </location>
</feature>
<dbReference type="Proteomes" id="UP000005222">
    <property type="component" value="Chromosome B"/>
</dbReference>
<feature type="compositionally biased region" description="Basic and acidic residues" evidence="1">
    <location>
        <begin position="712"/>
        <end position="721"/>
    </location>
</feature>
<dbReference type="eggNOG" id="ENOG502QSA6">
    <property type="taxonomic scope" value="Eukaryota"/>
</dbReference>
<protein>
    <submittedName>
        <fullName evidence="2">Piso0_000111 protein</fullName>
    </submittedName>
</protein>
<dbReference type="HOGENOM" id="CLU_018929_0_0_1"/>
<feature type="region of interest" description="Disordered" evidence="1">
    <location>
        <begin position="396"/>
        <end position="433"/>
    </location>
</feature>
<sequence length="743" mass="79704">MSTSTLGSPDPFGRRVSFNCIHPEYIDDPGGDDPGRFRTAFLLDTQDDANFGYGQTRFDDVSKIFSGLGSAAASSFGVNTPSRAKVRYRLPDPPAKSILKTSTGGSSRRASAPAAACTAPAAASSNAIAETSSDSSESDERELRTWRQQVAAADGRSTPSSPSSSSSSGLLTATSLAGPGRQKSFSEMTDEELMELDPQYKLTKPRPDKLHQFKFDSQNTYWPSSRRASLPSTSRGSRYRLDSSSSNNYNSISLTVQHKSFVPSNRTIMAVISGRRHSWNALDALVTSAGSEDSLLADGDYLVVASLVPAKYFTEYDKKRCGSTGSGACGAPPSASTCEESLRRRCDLLLSYITSRLHPNLAIKVTVEFVTDYIGDNQPPSTAFTWSEGSFGSTGSSSPLSSSFPGASGSAGSSGASGPTGGQGMANGTGYGSSVSRSPKSGYKYMLPLLYNQHQPTIVVVGTRSSNLNFKYPFKLRRNRNATRPADRSLSVGPLSVQATSSPAADEFKIKLASFFIKYSSVPVVVVGNTCKAAQNGHSVIYGEKKMSVTSSQSEESISSDSKGPNAYRAETKSSMLADDSLKSDVNEMLQSHSESRFADALTAISDRSHNNSIAYLSLLKSRETGSSDTAQSEGISLDAPSVKCRDAALSKIHTIYSSQQLESSSQTSNKDRLYKVKSMISYGEADEERNARLRQSRQRSRGSLASSKSADSAKGRRKSDSSIVQSSSSKKKPFWKRFIPKI</sequence>
<feature type="compositionally biased region" description="Basic residues" evidence="1">
    <location>
        <begin position="730"/>
        <end position="743"/>
    </location>
</feature>
<feature type="compositionally biased region" description="Low complexity" evidence="1">
    <location>
        <begin position="101"/>
        <end position="135"/>
    </location>
</feature>
<feature type="compositionally biased region" description="Low complexity" evidence="1">
    <location>
        <begin position="157"/>
        <end position="178"/>
    </location>
</feature>
<feature type="compositionally biased region" description="Polar residues" evidence="1">
    <location>
        <begin position="221"/>
        <end position="233"/>
    </location>
</feature>
<feature type="compositionally biased region" description="Low complexity" evidence="1">
    <location>
        <begin position="396"/>
        <end position="417"/>
    </location>
</feature>
<dbReference type="AlphaFoldDB" id="G8YT43"/>
<dbReference type="OrthoDB" id="4068467at2759"/>
<feature type="compositionally biased region" description="Gly residues" evidence="1">
    <location>
        <begin position="418"/>
        <end position="431"/>
    </location>
</feature>
<proteinExistence type="predicted"/>
<name>G8YT43_PICSO</name>
<evidence type="ECO:0000313" key="2">
    <source>
        <dbReference type="EMBL" id="CCE73094.1"/>
    </source>
</evidence>
<accession>G8YT43</accession>
<dbReference type="InParanoid" id="G8YT43"/>
<feature type="region of interest" description="Disordered" evidence="1">
    <location>
        <begin position="87"/>
        <end position="189"/>
    </location>
</feature>
<feature type="compositionally biased region" description="Low complexity" evidence="1">
    <location>
        <begin position="702"/>
        <end position="711"/>
    </location>
</feature>
<gene>
    <name evidence="2" type="primary">Piso0_000111</name>
    <name evidence="2" type="ORF">GNLVRS01_PISO0B02399g</name>
</gene>
<keyword evidence="3" id="KW-1185">Reference proteome</keyword>
<evidence type="ECO:0000313" key="3">
    <source>
        <dbReference type="Proteomes" id="UP000005222"/>
    </source>
</evidence>
<organism evidence="2 3">
    <name type="scientific">Pichia sorbitophila (strain ATCC MYA-4447 / BCRC 22081 / CBS 7064 / NBRC 10061 / NRRL Y-12695)</name>
    <name type="common">Hybrid yeast</name>
    <dbReference type="NCBI Taxonomy" id="559304"/>
    <lineage>
        <taxon>Eukaryota</taxon>
        <taxon>Fungi</taxon>
        <taxon>Dikarya</taxon>
        <taxon>Ascomycota</taxon>
        <taxon>Saccharomycotina</taxon>
        <taxon>Pichiomycetes</taxon>
        <taxon>Debaryomycetaceae</taxon>
        <taxon>Millerozyma</taxon>
    </lineage>
</organism>
<dbReference type="EMBL" id="FO082058">
    <property type="protein sequence ID" value="CCE73094.1"/>
    <property type="molecule type" value="Genomic_DNA"/>
</dbReference>
<reference evidence="2 3" key="1">
    <citation type="journal article" date="2012" name="G3 (Bethesda)">
        <title>Pichia sorbitophila, an interspecies yeast hybrid reveals early steps of genome resolution following polyploidization.</title>
        <authorList>
            <person name="Leh Louis V."/>
            <person name="Despons L."/>
            <person name="Friedrich A."/>
            <person name="Martin T."/>
            <person name="Durrens P."/>
            <person name="Casaregola S."/>
            <person name="Neuveglise C."/>
            <person name="Fairhead C."/>
            <person name="Marck C."/>
            <person name="Cruz J.A."/>
            <person name="Straub M.L."/>
            <person name="Kugler V."/>
            <person name="Sacerdot C."/>
            <person name="Uzunov Z."/>
            <person name="Thierry A."/>
            <person name="Weiss S."/>
            <person name="Bleykasten C."/>
            <person name="De Montigny J."/>
            <person name="Jacques N."/>
            <person name="Jung P."/>
            <person name="Lemaire M."/>
            <person name="Mallet S."/>
            <person name="Morel G."/>
            <person name="Richard G.F."/>
            <person name="Sarkar A."/>
            <person name="Savel G."/>
            <person name="Schacherer J."/>
            <person name="Seret M.L."/>
            <person name="Talla E."/>
            <person name="Samson G."/>
            <person name="Jubin C."/>
            <person name="Poulain J."/>
            <person name="Vacherie B."/>
            <person name="Barbe V."/>
            <person name="Pelletier E."/>
            <person name="Sherman D.J."/>
            <person name="Westhof E."/>
            <person name="Weissenbach J."/>
            <person name="Baret P.V."/>
            <person name="Wincker P."/>
            <person name="Gaillardin C."/>
            <person name="Dujon B."/>
            <person name="Souciet J.L."/>
        </authorList>
    </citation>
    <scope>NUCLEOTIDE SEQUENCE [LARGE SCALE GENOMIC DNA]</scope>
    <source>
        <strain evidence="3">ATCC MYA-4447 / BCRC 22081 / CBS 7064 / NBRC 10061 / NRRL Y-12695</strain>
    </source>
</reference>
<evidence type="ECO:0000256" key="1">
    <source>
        <dbReference type="SAM" id="MobiDB-lite"/>
    </source>
</evidence>